<feature type="domain" description="Citrate transporter-like" evidence="6">
    <location>
        <begin position="599"/>
        <end position="699"/>
    </location>
</feature>
<dbReference type="InterPro" id="IPR004680">
    <property type="entry name" value="Cit_transptr-like_dom"/>
</dbReference>
<dbReference type="CDD" id="cd01116">
    <property type="entry name" value="P_permease"/>
    <property type="match status" value="1"/>
</dbReference>
<keyword evidence="3" id="KW-0812">Transmembrane</keyword>
<evidence type="ECO:0000256" key="2">
    <source>
        <dbReference type="ARBA" id="ARBA00022448"/>
    </source>
</evidence>
<evidence type="ECO:0000256" key="1">
    <source>
        <dbReference type="ARBA" id="ARBA00004141"/>
    </source>
</evidence>
<dbReference type="OrthoDB" id="442352at2759"/>
<reference evidence="7" key="1">
    <citation type="submission" date="2020-11" db="EMBL/GenBank/DDBJ databases">
        <authorList>
            <person name="Tran Van P."/>
        </authorList>
    </citation>
    <scope>NUCLEOTIDE SEQUENCE</scope>
</reference>
<accession>A0A7R8ZNH8</accession>
<evidence type="ECO:0000256" key="5">
    <source>
        <dbReference type="ARBA" id="ARBA00023136"/>
    </source>
</evidence>
<protein>
    <recommendedName>
        <fullName evidence="6">Citrate transporter-like domain-containing protein</fullName>
    </recommendedName>
</protein>
<gene>
    <name evidence="7" type="ORF">CTOB1V02_LOCUS3738</name>
</gene>
<dbReference type="EMBL" id="OB660667">
    <property type="protein sequence ID" value="CAD7225806.1"/>
    <property type="molecule type" value="Genomic_DNA"/>
</dbReference>
<evidence type="ECO:0000313" key="7">
    <source>
        <dbReference type="EMBL" id="CAD7225806.1"/>
    </source>
</evidence>
<sequence>MLESGGSTLGLSPRHLHGSFDLHSPSTENLQHEEVVQSKWMVIAQRIKVTILTGLCCLCVKKTANSAVLLLTCIQIVFIASTSSPCGCIQVLFTIVMEHSDYMYHVSVDPNNSLAFPLAILESHKLPTSVIVELEGPFLPQPFTNYTPYHLNATIIRKCHHLKKNLTSSYILSEVLKAQAKATESQTWRDLQDDGQAVTIRDHWTIPLPMDLHHTPITVAPHYYKTTLFNPDCHEFLVFETGLDYSVPIAIGFSSFPERKTESVVYAALVLVGMYILITFELIHRTMAALLASTVALAVLAALDARPSMEEIVSWLDIETLCLLFGMMVMVSVLSESGFFGWVAVYTYEVTKGDPWSVITYLSVMTGVISAFLDNVTTVLLMTPITIRLAEVMGMDPVQILIITVIFSNLGGAATAIGDPPNVLIVSNEAMKERGIHFGNFTLHMSIGSTIAFVAVYFIFRWRYADLRALNYGQESADTAALRQEVATWKRIAGSFSVYSRQELVARKMLSRKIRNMESELKKLEKGHRKEKVQRNTETTLAELKEKFGIRNKVLLIKSLVVLAVVVLLFFLHTIPSLHLSLGWTSLLGALAILIIADVHMSAIASAVIDNIPFTTMMIQIVIRVAENEELGLPLMPLVWALAFGACFGGNGTLIGASANLVCAGVAGQHGHQVTFVKFSKIGFPVMLVSVVIASFYLILCHVIIGWNDM</sequence>
<dbReference type="InterPro" id="IPR051475">
    <property type="entry name" value="Diverse_Ion_Transporter"/>
</dbReference>
<feature type="domain" description="Citrate transporter-like" evidence="6">
    <location>
        <begin position="275"/>
        <end position="595"/>
    </location>
</feature>
<keyword evidence="4" id="KW-1133">Transmembrane helix</keyword>
<evidence type="ECO:0000256" key="3">
    <source>
        <dbReference type="ARBA" id="ARBA00022692"/>
    </source>
</evidence>
<keyword evidence="2" id="KW-0813">Transport</keyword>
<dbReference type="AlphaFoldDB" id="A0A7R8ZNH8"/>
<comment type="subcellular location">
    <subcellularLocation>
        <location evidence="1">Membrane</location>
        <topology evidence="1">Multi-pass membrane protein</topology>
    </subcellularLocation>
</comment>
<dbReference type="PANTHER" id="PTHR43568:SF1">
    <property type="entry name" value="P PROTEIN"/>
    <property type="match status" value="1"/>
</dbReference>
<dbReference type="PANTHER" id="PTHR43568">
    <property type="entry name" value="P PROTEIN"/>
    <property type="match status" value="1"/>
</dbReference>
<dbReference type="GO" id="GO:0016020">
    <property type="term" value="C:membrane"/>
    <property type="evidence" value="ECO:0007669"/>
    <property type="project" value="UniProtKB-SubCell"/>
</dbReference>
<proteinExistence type="predicted"/>
<organism evidence="7">
    <name type="scientific">Cyprideis torosa</name>
    <dbReference type="NCBI Taxonomy" id="163714"/>
    <lineage>
        <taxon>Eukaryota</taxon>
        <taxon>Metazoa</taxon>
        <taxon>Ecdysozoa</taxon>
        <taxon>Arthropoda</taxon>
        <taxon>Crustacea</taxon>
        <taxon>Oligostraca</taxon>
        <taxon>Ostracoda</taxon>
        <taxon>Podocopa</taxon>
        <taxon>Podocopida</taxon>
        <taxon>Cytherocopina</taxon>
        <taxon>Cytheroidea</taxon>
        <taxon>Cytherideidae</taxon>
        <taxon>Cyprideis</taxon>
    </lineage>
</organism>
<evidence type="ECO:0000259" key="6">
    <source>
        <dbReference type="Pfam" id="PF03600"/>
    </source>
</evidence>
<evidence type="ECO:0000256" key="4">
    <source>
        <dbReference type="ARBA" id="ARBA00022989"/>
    </source>
</evidence>
<dbReference type="Pfam" id="PF03600">
    <property type="entry name" value="CitMHS"/>
    <property type="match status" value="2"/>
</dbReference>
<keyword evidence="5" id="KW-0472">Membrane</keyword>
<dbReference type="GO" id="GO:0055085">
    <property type="term" value="P:transmembrane transport"/>
    <property type="evidence" value="ECO:0007669"/>
    <property type="project" value="InterPro"/>
</dbReference>
<name>A0A7R8ZNH8_9CRUS</name>